<accession>A0ABP7GIY6</accession>
<evidence type="ECO:0000313" key="2">
    <source>
        <dbReference type="EMBL" id="GAA3765328.1"/>
    </source>
</evidence>
<name>A0ABP7GIY6_9MICO</name>
<dbReference type="EMBL" id="BAABAF010000006">
    <property type="protein sequence ID" value="GAA3765328.1"/>
    <property type="molecule type" value="Genomic_DNA"/>
</dbReference>
<organism evidence="2 3">
    <name type="scientific">Microbacterium kribbense</name>
    <dbReference type="NCBI Taxonomy" id="433645"/>
    <lineage>
        <taxon>Bacteria</taxon>
        <taxon>Bacillati</taxon>
        <taxon>Actinomycetota</taxon>
        <taxon>Actinomycetes</taxon>
        <taxon>Micrococcales</taxon>
        <taxon>Microbacteriaceae</taxon>
        <taxon>Microbacterium</taxon>
    </lineage>
</organism>
<protein>
    <recommendedName>
        <fullName evidence="1">Cupin type-2 domain-containing protein</fullName>
    </recommendedName>
</protein>
<dbReference type="Proteomes" id="UP001500540">
    <property type="component" value="Unassembled WGS sequence"/>
</dbReference>
<dbReference type="PANTHER" id="PTHR37694:SF1">
    <property type="entry name" value="SLR8022 PROTEIN"/>
    <property type="match status" value="1"/>
</dbReference>
<proteinExistence type="predicted"/>
<comment type="caution">
    <text evidence="2">The sequence shown here is derived from an EMBL/GenBank/DDBJ whole genome shotgun (WGS) entry which is preliminary data.</text>
</comment>
<dbReference type="InterPro" id="IPR014710">
    <property type="entry name" value="RmlC-like_jellyroll"/>
</dbReference>
<feature type="domain" description="Cupin type-2" evidence="1">
    <location>
        <begin position="35"/>
        <end position="98"/>
    </location>
</feature>
<dbReference type="InterPro" id="IPR013096">
    <property type="entry name" value="Cupin_2"/>
</dbReference>
<reference evidence="3" key="1">
    <citation type="journal article" date="2019" name="Int. J. Syst. Evol. Microbiol.">
        <title>The Global Catalogue of Microorganisms (GCM) 10K type strain sequencing project: providing services to taxonomists for standard genome sequencing and annotation.</title>
        <authorList>
            <consortium name="The Broad Institute Genomics Platform"/>
            <consortium name="The Broad Institute Genome Sequencing Center for Infectious Disease"/>
            <person name="Wu L."/>
            <person name="Ma J."/>
        </authorList>
    </citation>
    <scope>NUCLEOTIDE SEQUENCE [LARGE SCALE GENOMIC DNA]</scope>
    <source>
        <strain evidence="3">JCM 16950</strain>
    </source>
</reference>
<evidence type="ECO:0000259" key="1">
    <source>
        <dbReference type="Pfam" id="PF07883"/>
    </source>
</evidence>
<dbReference type="Gene3D" id="2.60.120.10">
    <property type="entry name" value="Jelly Rolls"/>
    <property type="match status" value="1"/>
</dbReference>
<keyword evidence="3" id="KW-1185">Reference proteome</keyword>
<evidence type="ECO:0000313" key="3">
    <source>
        <dbReference type="Proteomes" id="UP001500540"/>
    </source>
</evidence>
<gene>
    <name evidence="2" type="ORF">GCM10022240_16950</name>
</gene>
<dbReference type="SUPFAM" id="SSF51182">
    <property type="entry name" value="RmlC-like cupins"/>
    <property type="match status" value="1"/>
</dbReference>
<dbReference type="Pfam" id="PF07883">
    <property type="entry name" value="Cupin_2"/>
    <property type="match status" value="1"/>
</dbReference>
<sequence length="105" mass="11121">MAMTVIEHPDALVEIEAGTRNAQMALSGDGVRAVVFAFDTGAELAEHTAPGPIVVQALSGHLTFTAEGVTKDLRPGALLHLDARIPHSVVALEPSKMLLMIIRKD</sequence>
<dbReference type="PANTHER" id="PTHR37694">
    <property type="entry name" value="SLR8022 PROTEIN"/>
    <property type="match status" value="1"/>
</dbReference>
<dbReference type="CDD" id="cd02230">
    <property type="entry name" value="cupin_HP0902-like"/>
    <property type="match status" value="1"/>
</dbReference>
<dbReference type="RefSeq" id="WP_344782546.1">
    <property type="nucleotide sequence ID" value="NZ_BAABAF010000006.1"/>
</dbReference>
<dbReference type="InterPro" id="IPR011051">
    <property type="entry name" value="RmlC_Cupin_sf"/>
</dbReference>